<organism evidence="1 2">
    <name type="scientific">Shinella granuli</name>
    <dbReference type="NCBI Taxonomy" id="323621"/>
    <lineage>
        <taxon>Bacteria</taxon>
        <taxon>Pseudomonadati</taxon>
        <taxon>Pseudomonadota</taxon>
        <taxon>Alphaproteobacteria</taxon>
        <taxon>Hyphomicrobiales</taxon>
        <taxon>Rhizobiaceae</taxon>
        <taxon>Shinella</taxon>
    </lineage>
</organism>
<proteinExistence type="predicted"/>
<comment type="caution">
    <text evidence="1">The sequence shown here is derived from an EMBL/GenBank/DDBJ whole genome shotgun (WGS) entry which is preliminary data.</text>
</comment>
<evidence type="ECO:0000313" key="2">
    <source>
        <dbReference type="Proteomes" id="UP000295351"/>
    </source>
</evidence>
<dbReference type="RefSeq" id="WP_133033117.1">
    <property type="nucleotide sequence ID" value="NZ_BAABEI010000012.1"/>
</dbReference>
<protein>
    <submittedName>
        <fullName evidence="1">Uncharacterized protein</fullName>
    </submittedName>
</protein>
<dbReference type="EMBL" id="SLVX01000002">
    <property type="protein sequence ID" value="TCN47559.1"/>
    <property type="molecule type" value="Genomic_DNA"/>
</dbReference>
<accession>A0A4R2D7J4</accession>
<evidence type="ECO:0000313" key="1">
    <source>
        <dbReference type="EMBL" id="TCN47559.1"/>
    </source>
</evidence>
<dbReference type="AlphaFoldDB" id="A0A4R2D7J4"/>
<reference evidence="1 2" key="1">
    <citation type="submission" date="2019-03" db="EMBL/GenBank/DDBJ databases">
        <title>Genomic Encyclopedia of Type Strains, Phase IV (KMG-IV): sequencing the most valuable type-strain genomes for metagenomic binning, comparative biology and taxonomic classification.</title>
        <authorList>
            <person name="Goeker M."/>
        </authorList>
    </citation>
    <scope>NUCLEOTIDE SEQUENCE [LARGE SCALE GENOMIC DNA]</scope>
    <source>
        <strain evidence="1 2">DSM 18401</strain>
    </source>
</reference>
<keyword evidence="2" id="KW-1185">Reference proteome</keyword>
<gene>
    <name evidence="1" type="ORF">EV665_10278</name>
</gene>
<name>A0A4R2D7J4_SHIGR</name>
<sequence>MSITLNEAMKSRFAIKVYGLEISDGDAVVKALGVETVKAPVLAMVYSFSMGQFCRRLTIPMPLLLVGPGKIVSKDDDCANRLENEKVWSLSPDDSITALSIEEGKASEILDEISTRGVDGGLNIENPRFENGRLCATIHAWAKIEIFGAKVGFNERVPLCIPLQGCYPIWSIEIAKIEACFRAPSELCVRLCVGKWGIEKCWDACVHIPLVASQAASLPEAACGCKH</sequence>
<dbReference type="Proteomes" id="UP000295351">
    <property type="component" value="Unassembled WGS sequence"/>
</dbReference>